<name>A0A2W5FFX6_9BACT</name>
<feature type="transmembrane region" description="Helical" evidence="5">
    <location>
        <begin position="417"/>
        <end position="436"/>
    </location>
</feature>
<dbReference type="EMBL" id="QFOT01000102">
    <property type="protein sequence ID" value="PZP54895.1"/>
    <property type="molecule type" value="Genomic_DNA"/>
</dbReference>
<evidence type="ECO:0000256" key="5">
    <source>
        <dbReference type="SAM" id="Phobius"/>
    </source>
</evidence>
<accession>A0A2W5FFX6</accession>
<dbReference type="PANTHER" id="PTHR37422">
    <property type="entry name" value="TEICHURONIC ACID BIOSYNTHESIS PROTEIN TUAE"/>
    <property type="match status" value="1"/>
</dbReference>
<feature type="domain" description="O-antigen ligase-related" evidence="6">
    <location>
        <begin position="217"/>
        <end position="371"/>
    </location>
</feature>
<dbReference type="InterPro" id="IPR051533">
    <property type="entry name" value="WaaL-like"/>
</dbReference>
<feature type="transmembrane region" description="Helical" evidence="5">
    <location>
        <begin position="177"/>
        <end position="194"/>
    </location>
</feature>
<dbReference type="GO" id="GO:0016020">
    <property type="term" value="C:membrane"/>
    <property type="evidence" value="ECO:0007669"/>
    <property type="project" value="UniProtKB-SubCell"/>
</dbReference>
<feature type="transmembrane region" description="Helical" evidence="5">
    <location>
        <begin position="356"/>
        <end position="379"/>
    </location>
</feature>
<feature type="transmembrane region" description="Helical" evidence="5">
    <location>
        <begin position="7"/>
        <end position="27"/>
    </location>
</feature>
<evidence type="ECO:0000256" key="1">
    <source>
        <dbReference type="ARBA" id="ARBA00004141"/>
    </source>
</evidence>
<dbReference type="InterPro" id="IPR007016">
    <property type="entry name" value="O-antigen_ligase-rel_domated"/>
</dbReference>
<feature type="transmembrane region" description="Helical" evidence="5">
    <location>
        <begin position="107"/>
        <end position="125"/>
    </location>
</feature>
<comment type="caution">
    <text evidence="7">The sequence shown here is derived from an EMBL/GenBank/DDBJ whole genome shotgun (WGS) entry which is preliminary data.</text>
</comment>
<proteinExistence type="predicted"/>
<feature type="transmembrane region" description="Helical" evidence="5">
    <location>
        <begin position="227"/>
        <end position="245"/>
    </location>
</feature>
<keyword evidence="3 5" id="KW-1133">Transmembrane helix</keyword>
<feature type="transmembrane region" description="Helical" evidence="5">
    <location>
        <begin position="137"/>
        <end position="157"/>
    </location>
</feature>
<feature type="transmembrane region" description="Helical" evidence="5">
    <location>
        <begin position="39"/>
        <end position="59"/>
    </location>
</feature>
<dbReference type="AlphaFoldDB" id="A0A2W5FFX6"/>
<keyword evidence="2 5" id="KW-0812">Transmembrane</keyword>
<organism evidence="7 8">
    <name type="scientific">Micavibrio aeruginosavorus</name>
    <dbReference type="NCBI Taxonomy" id="349221"/>
    <lineage>
        <taxon>Bacteria</taxon>
        <taxon>Pseudomonadati</taxon>
        <taxon>Bdellovibrionota</taxon>
        <taxon>Bdellovibrionia</taxon>
        <taxon>Bdellovibrionales</taxon>
        <taxon>Pseudobdellovibrionaceae</taxon>
        <taxon>Micavibrio</taxon>
    </lineage>
</organism>
<comment type="subcellular location">
    <subcellularLocation>
        <location evidence="1">Membrane</location>
        <topology evidence="1">Multi-pass membrane protein</topology>
    </subcellularLocation>
</comment>
<dbReference type="PROSITE" id="PS51257">
    <property type="entry name" value="PROKAR_LIPOPROTEIN"/>
    <property type="match status" value="1"/>
</dbReference>
<gene>
    <name evidence="7" type="ORF">DI586_08520</name>
</gene>
<dbReference type="Proteomes" id="UP000249739">
    <property type="component" value="Unassembled WGS sequence"/>
</dbReference>
<evidence type="ECO:0000256" key="2">
    <source>
        <dbReference type="ARBA" id="ARBA00022692"/>
    </source>
</evidence>
<protein>
    <recommendedName>
        <fullName evidence="6">O-antigen ligase-related domain-containing protein</fullName>
    </recommendedName>
</protein>
<reference evidence="7 8" key="1">
    <citation type="submission" date="2017-08" db="EMBL/GenBank/DDBJ databases">
        <title>Infants hospitalized years apart are colonized by the same room-sourced microbial strains.</title>
        <authorList>
            <person name="Brooks B."/>
            <person name="Olm M.R."/>
            <person name="Firek B.A."/>
            <person name="Baker R."/>
            <person name="Thomas B.C."/>
            <person name="Morowitz M.J."/>
            <person name="Banfield J.F."/>
        </authorList>
    </citation>
    <scope>NUCLEOTIDE SEQUENCE [LARGE SCALE GENOMIC DNA]</scope>
    <source>
        <strain evidence="7">S2_006_000_R2_64</strain>
    </source>
</reference>
<feature type="transmembrane region" description="Helical" evidence="5">
    <location>
        <begin position="391"/>
        <end position="411"/>
    </location>
</feature>
<dbReference type="PANTHER" id="PTHR37422:SF23">
    <property type="entry name" value="TEICHURONIC ACID BIOSYNTHESIS PROTEIN TUAE"/>
    <property type="match status" value="1"/>
</dbReference>
<evidence type="ECO:0000259" key="6">
    <source>
        <dbReference type="Pfam" id="PF04932"/>
    </source>
</evidence>
<evidence type="ECO:0000256" key="4">
    <source>
        <dbReference type="ARBA" id="ARBA00023136"/>
    </source>
</evidence>
<dbReference type="Pfam" id="PF04932">
    <property type="entry name" value="Wzy_C"/>
    <property type="match status" value="1"/>
</dbReference>
<evidence type="ECO:0000256" key="3">
    <source>
        <dbReference type="ARBA" id="ARBA00022989"/>
    </source>
</evidence>
<evidence type="ECO:0000313" key="7">
    <source>
        <dbReference type="EMBL" id="PZP54895.1"/>
    </source>
</evidence>
<sequence>MTYKISYLNKAIICLSLLAGCLLQVQWDMFETATYAGLRFNLADFLLPVAGLLIIVSLIKKQSEWPVYKIPYTYGWLTAMTAVLLLSLYTGYLHQGKIPQWGLHNKITGWFVLIAYFLWGAWFAYNGKSIKIYKFFRVMTIFALAVCTIGSIVITAQDFKLLNGVIAYPFKGLMANRNALGFLMLSVTTLVFFYGNTQKPLLGGLAEKFFWTMLPLIHVQIGSRSCWILLIIQIVAFILINRGYFLKSVAPSFALGCAIVALLTVIHNKPNEPHFIFKQRQNVQFVQLPGLLNQLSGQTDLPVDQFPSDLLRLKVNGFAIELWAENPILGSGLGTTQFEEPRKFGEFLDVIDSTPVWILCETGLVGIMIFAGFFWLIVFTLSRELKNPNKYIQTVNSLALGIFLTFAIMSVMHELLYTRFMWFILGIAITVPAAAIRMHQAQEEK</sequence>
<keyword evidence="4 5" id="KW-0472">Membrane</keyword>
<feature type="transmembrane region" description="Helical" evidence="5">
    <location>
        <begin position="201"/>
        <end position="221"/>
    </location>
</feature>
<evidence type="ECO:0000313" key="8">
    <source>
        <dbReference type="Proteomes" id="UP000249739"/>
    </source>
</evidence>
<feature type="transmembrane region" description="Helical" evidence="5">
    <location>
        <begin position="71"/>
        <end position="92"/>
    </location>
</feature>
<feature type="transmembrane region" description="Helical" evidence="5">
    <location>
        <begin position="252"/>
        <end position="268"/>
    </location>
</feature>